<dbReference type="PROSITE" id="PS50931">
    <property type="entry name" value="HTH_LYSR"/>
    <property type="match status" value="2"/>
</dbReference>
<dbReference type="CDD" id="cd05466">
    <property type="entry name" value="PBP2_LTTR_substrate"/>
    <property type="match status" value="1"/>
</dbReference>
<feature type="region of interest" description="Disordered" evidence="5">
    <location>
        <begin position="435"/>
        <end position="466"/>
    </location>
</feature>
<evidence type="ECO:0000256" key="3">
    <source>
        <dbReference type="ARBA" id="ARBA00023125"/>
    </source>
</evidence>
<dbReference type="GO" id="GO:0003700">
    <property type="term" value="F:DNA-binding transcription factor activity"/>
    <property type="evidence" value="ECO:0007669"/>
    <property type="project" value="InterPro"/>
</dbReference>
<evidence type="ECO:0000256" key="5">
    <source>
        <dbReference type="SAM" id="MobiDB-lite"/>
    </source>
</evidence>
<keyword evidence="3" id="KW-0238">DNA-binding</keyword>
<keyword evidence="4" id="KW-0804">Transcription</keyword>
<dbReference type="Pfam" id="PF03466">
    <property type="entry name" value="LysR_substrate"/>
    <property type="match status" value="1"/>
</dbReference>
<dbReference type="PANTHER" id="PTHR30346">
    <property type="entry name" value="TRANSCRIPTIONAL DUAL REGULATOR HCAR-RELATED"/>
    <property type="match status" value="1"/>
</dbReference>
<dbReference type="AlphaFoldDB" id="T1WTE4"/>
<reference evidence="7" key="1">
    <citation type="submission" date="2013-05" db="EMBL/GenBank/DDBJ databases">
        <title>Identification and characterization of the carbapenem MM 4550 and its gene cluster in Streptomyces argenteolus ATCC 11009.</title>
        <authorList>
            <person name="Li R."/>
            <person name="Lloyd E.P."/>
            <person name="Moshos K.A."/>
            <person name="Townsend C.A."/>
        </authorList>
    </citation>
    <scope>NUCLEOTIDE SEQUENCE</scope>
    <source>
        <strain evidence="7">ATCC 11009</strain>
    </source>
</reference>
<accession>T1WTE4</accession>
<protein>
    <submittedName>
        <fullName evidence="7">CmmI</fullName>
    </submittedName>
</protein>
<dbReference type="InterPro" id="IPR036390">
    <property type="entry name" value="WH_DNA-bd_sf"/>
</dbReference>
<keyword evidence="2" id="KW-0805">Transcription regulation</keyword>
<dbReference type="PANTHER" id="PTHR30346:SF29">
    <property type="entry name" value="LYSR SUBSTRATE-BINDING"/>
    <property type="match status" value="1"/>
</dbReference>
<name>T1WTE4_9ACTN</name>
<dbReference type="Pfam" id="PF00126">
    <property type="entry name" value="HTH_1"/>
    <property type="match status" value="2"/>
</dbReference>
<comment type="similarity">
    <text evidence="1">Belongs to the LysR transcriptional regulatory family.</text>
</comment>
<dbReference type="GO" id="GO:0032993">
    <property type="term" value="C:protein-DNA complex"/>
    <property type="evidence" value="ECO:0007669"/>
    <property type="project" value="TreeGrafter"/>
</dbReference>
<sequence length="466" mass="50195">MFDLRRSDVVLLQAVAEHGSLHAVERDGRMTQSSASRRLVRLERRLRTLLVTRGATGTEPTEAGHALLHVGRRLLAAIDFAIATTHHEADAGIRLPVVEFAVGTEWAYGLDQQLAGRFPDVVFDIVPDDCHRVWQRFERYAADAALGWETARRPVARRDGVLIRTVAEEPQQIALPLGHPLAAQEILDLRDLARTEWVAVVGGDSGDDQGWALSRLTPVPPVSFTVRSQGAALDLVRRGYGIAMVSPSSLGGSAGPGVVLRPLRQKFVRRLRLAVDPLAIPEPLAEDLCAWLRRRYVLRTTAHGTPPAAACRDQAQGSGDRSGPATGGCAVPPPVLLSELRWSPADRCAGFEPEHLHLLRVIGRTGSLNQAASALLVTQPALTRRIHRLEASCGLPLVHRTARGTSLSATARRLLACTGPAEHRLDALVNHLREGDAAPVPAPGRPPAEAGAGTARSPLSVRTAPR</sequence>
<organism evidence="7">
    <name type="scientific">Streptomyces argenteolus</name>
    <dbReference type="NCBI Taxonomy" id="67274"/>
    <lineage>
        <taxon>Bacteria</taxon>
        <taxon>Bacillati</taxon>
        <taxon>Actinomycetota</taxon>
        <taxon>Actinomycetes</taxon>
        <taxon>Kitasatosporales</taxon>
        <taxon>Streptomycetaceae</taxon>
        <taxon>Streptomyces</taxon>
    </lineage>
</organism>
<dbReference type="InterPro" id="IPR000847">
    <property type="entry name" value="LysR_HTH_N"/>
</dbReference>
<proteinExistence type="inferred from homology"/>
<gene>
    <name evidence="7" type="primary">cmmI</name>
</gene>
<evidence type="ECO:0000256" key="2">
    <source>
        <dbReference type="ARBA" id="ARBA00023015"/>
    </source>
</evidence>
<evidence type="ECO:0000313" key="7">
    <source>
        <dbReference type="EMBL" id="AGU42416.1"/>
    </source>
</evidence>
<evidence type="ECO:0000256" key="4">
    <source>
        <dbReference type="ARBA" id="ARBA00023163"/>
    </source>
</evidence>
<dbReference type="InterPro" id="IPR005119">
    <property type="entry name" value="LysR_subst-bd"/>
</dbReference>
<dbReference type="Gene3D" id="3.40.190.10">
    <property type="entry name" value="Periplasmic binding protein-like II"/>
    <property type="match status" value="2"/>
</dbReference>
<feature type="domain" description="HTH lysR-type" evidence="6">
    <location>
        <begin position="351"/>
        <end position="408"/>
    </location>
</feature>
<dbReference type="InterPro" id="IPR036388">
    <property type="entry name" value="WH-like_DNA-bd_sf"/>
</dbReference>
<dbReference type="EMBL" id="KF042303">
    <property type="protein sequence ID" value="AGU42416.1"/>
    <property type="molecule type" value="Genomic_DNA"/>
</dbReference>
<feature type="domain" description="HTH lysR-type" evidence="6">
    <location>
        <begin position="10"/>
        <end position="61"/>
    </location>
</feature>
<feature type="region of interest" description="Disordered" evidence="5">
    <location>
        <begin position="306"/>
        <end position="327"/>
    </location>
</feature>
<dbReference type="SUPFAM" id="SSF46785">
    <property type="entry name" value="Winged helix' DNA-binding domain"/>
    <property type="match status" value="2"/>
</dbReference>
<dbReference type="GO" id="GO:0003677">
    <property type="term" value="F:DNA binding"/>
    <property type="evidence" value="ECO:0007669"/>
    <property type="project" value="UniProtKB-KW"/>
</dbReference>
<dbReference type="SUPFAM" id="SSF53850">
    <property type="entry name" value="Periplasmic binding protein-like II"/>
    <property type="match status" value="1"/>
</dbReference>
<evidence type="ECO:0000256" key="1">
    <source>
        <dbReference type="ARBA" id="ARBA00009437"/>
    </source>
</evidence>
<evidence type="ECO:0000259" key="6">
    <source>
        <dbReference type="PROSITE" id="PS50931"/>
    </source>
</evidence>
<dbReference type="Gene3D" id="1.10.10.10">
    <property type="entry name" value="Winged helix-like DNA-binding domain superfamily/Winged helix DNA-binding domain"/>
    <property type="match status" value="2"/>
</dbReference>